<feature type="transmembrane region" description="Helical" evidence="1">
    <location>
        <begin position="56"/>
        <end position="75"/>
    </location>
</feature>
<comment type="caution">
    <text evidence="2">The sequence shown here is derived from an EMBL/GenBank/DDBJ whole genome shotgun (WGS) entry which is preliminary data.</text>
</comment>
<feature type="transmembrane region" description="Helical" evidence="1">
    <location>
        <begin position="81"/>
        <end position="101"/>
    </location>
</feature>
<feature type="transmembrane region" description="Helical" evidence="1">
    <location>
        <begin position="140"/>
        <end position="157"/>
    </location>
</feature>
<dbReference type="AlphaFoldDB" id="A0A2H3NRU0"/>
<dbReference type="Proteomes" id="UP000221024">
    <property type="component" value="Unassembled WGS sequence"/>
</dbReference>
<dbReference type="PANTHER" id="PTHR34821:SF2">
    <property type="entry name" value="INNER MEMBRANE PROTEIN YDCZ"/>
    <property type="match status" value="1"/>
</dbReference>
<gene>
    <name evidence="2" type="ORF">CRI93_02825</name>
</gene>
<reference evidence="2 3" key="1">
    <citation type="submission" date="2017-10" db="EMBL/GenBank/DDBJ databases">
        <title>Draft genome of Longimonas halophila.</title>
        <authorList>
            <person name="Goh K.M."/>
            <person name="Shamsir M.S."/>
            <person name="Lim S.W."/>
        </authorList>
    </citation>
    <scope>NUCLEOTIDE SEQUENCE [LARGE SCALE GENOMIC DNA]</scope>
    <source>
        <strain evidence="2 3">KCTC 42399</strain>
    </source>
</reference>
<proteinExistence type="predicted"/>
<sequence>MRIPYPSNLLNDRLLPMAWMLLLTVINGLCEAGSRLANAVLAMATGALLGSGINHLVGAVVASVVVAFGVGVTAWSTPNLAWFYFAGGCMGVLVVAANNYAIPRIGAVLGSMLLVAAQLIGSAVLDHYGVLGGQPVPMSGLRLLGLTLLLGGVALTLKGRQMRHADQHDSTAS</sequence>
<dbReference type="InterPro" id="IPR006750">
    <property type="entry name" value="YdcZ"/>
</dbReference>
<dbReference type="EMBL" id="PDEP01000002">
    <property type="protein sequence ID" value="PEN08709.1"/>
    <property type="molecule type" value="Genomic_DNA"/>
</dbReference>
<feature type="transmembrane region" description="Helical" evidence="1">
    <location>
        <begin position="20"/>
        <end position="44"/>
    </location>
</feature>
<feature type="transmembrane region" description="Helical" evidence="1">
    <location>
        <begin position="108"/>
        <end position="128"/>
    </location>
</feature>
<dbReference type="PANTHER" id="PTHR34821">
    <property type="entry name" value="INNER MEMBRANE PROTEIN YDCZ"/>
    <property type="match status" value="1"/>
</dbReference>
<evidence type="ECO:0000313" key="2">
    <source>
        <dbReference type="EMBL" id="PEN08709.1"/>
    </source>
</evidence>
<keyword evidence="1" id="KW-0812">Transmembrane</keyword>
<evidence type="ECO:0008006" key="4">
    <source>
        <dbReference type="Google" id="ProtNLM"/>
    </source>
</evidence>
<protein>
    <recommendedName>
        <fullName evidence="4">EamA-like transporter family protein</fullName>
    </recommendedName>
</protein>
<keyword evidence="3" id="KW-1185">Reference proteome</keyword>
<evidence type="ECO:0000256" key="1">
    <source>
        <dbReference type="SAM" id="Phobius"/>
    </source>
</evidence>
<organism evidence="2 3">
    <name type="scientific">Longimonas halophila</name>
    <dbReference type="NCBI Taxonomy" id="1469170"/>
    <lineage>
        <taxon>Bacteria</taxon>
        <taxon>Pseudomonadati</taxon>
        <taxon>Rhodothermota</taxon>
        <taxon>Rhodothermia</taxon>
        <taxon>Rhodothermales</taxon>
        <taxon>Salisaetaceae</taxon>
        <taxon>Longimonas</taxon>
    </lineage>
</organism>
<dbReference type="OrthoDB" id="9097160at2"/>
<evidence type="ECO:0000313" key="3">
    <source>
        <dbReference type="Proteomes" id="UP000221024"/>
    </source>
</evidence>
<keyword evidence="1" id="KW-1133">Transmembrane helix</keyword>
<keyword evidence="1" id="KW-0472">Membrane</keyword>
<dbReference type="Pfam" id="PF04657">
    <property type="entry name" value="DMT_YdcZ"/>
    <property type="match status" value="1"/>
</dbReference>
<dbReference type="GO" id="GO:0005886">
    <property type="term" value="C:plasma membrane"/>
    <property type="evidence" value="ECO:0007669"/>
    <property type="project" value="TreeGrafter"/>
</dbReference>
<accession>A0A2H3NRU0</accession>
<name>A0A2H3NRU0_9BACT</name>